<accession>A0A2P2K2B7</accession>
<dbReference type="EMBL" id="GGEC01019383">
    <property type="protein sequence ID" value="MBW99866.1"/>
    <property type="molecule type" value="Transcribed_RNA"/>
</dbReference>
<dbReference type="AlphaFoldDB" id="A0A2P2K2B7"/>
<name>A0A2P2K2B7_RHIMU</name>
<evidence type="ECO:0000256" key="1">
    <source>
        <dbReference type="SAM" id="Phobius"/>
    </source>
</evidence>
<feature type="transmembrane region" description="Helical" evidence="1">
    <location>
        <begin position="6"/>
        <end position="24"/>
    </location>
</feature>
<evidence type="ECO:0000313" key="2">
    <source>
        <dbReference type="EMBL" id="MBW99866.1"/>
    </source>
</evidence>
<keyword evidence="1" id="KW-0812">Transmembrane</keyword>
<keyword evidence="1" id="KW-0472">Membrane</keyword>
<feature type="transmembrane region" description="Helical" evidence="1">
    <location>
        <begin position="36"/>
        <end position="54"/>
    </location>
</feature>
<reference evidence="2" key="1">
    <citation type="submission" date="2018-02" db="EMBL/GenBank/DDBJ databases">
        <title>Rhizophora mucronata_Transcriptome.</title>
        <authorList>
            <person name="Meera S.P."/>
            <person name="Sreeshan A."/>
            <person name="Augustine A."/>
        </authorList>
    </citation>
    <scope>NUCLEOTIDE SEQUENCE</scope>
    <source>
        <tissue evidence="2">Leaf</tissue>
    </source>
</reference>
<sequence>MLPFQFLLVDYSLHSLHLMLLVGMADKTKNRNGTRLLSWLASYVFSATGIAILMN</sequence>
<organism evidence="2">
    <name type="scientific">Rhizophora mucronata</name>
    <name type="common">Asiatic mangrove</name>
    <dbReference type="NCBI Taxonomy" id="61149"/>
    <lineage>
        <taxon>Eukaryota</taxon>
        <taxon>Viridiplantae</taxon>
        <taxon>Streptophyta</taxon>
        <taxon>Embryophyta</taxon>
        <taxon>Tracheophyta</taxon>
        <taxon>Spermatophyta</taxon>
        <taxon>Magnoliopsida</taxon>
        <taxon>eudicotyledons</taxon>
        <taxon>Gunneridae</taxon>
        <taxon>Pentapetalae</taxon>
        <taxon>rosids</taxon>
        <taxon>fabids</taxon>
        <taxon>Malpighiales</taxon>
        <taxon>Rhizophoraceae</taxon>
        <taxon>Rhizophora</taxon>
    </lineage>
</organism>
<proteinExistence type="predicted"/>
<keyword evidence="1" id="KW-1133">Transmembrane helix</keyword>
<protein>
    <submittedName>
        <fullName evidence="2">Uncharacterized protein</fullName>
    </submittedName>
</protein>